<feature type="region of interest" description="Disordered" evidence="1">
    <location>
        <begin position="95"/>
        <end position="114"/>
    </location>
</feature>
<name>A0ABY6K8U8_9ARAC</name>
<organism evidence="2 3">
    <name type="scientific">Cordylochernes scorpioides</name>
    <dbReference type="NCBI Taxonomy" id="51811"/>
    <lineage>
        <taxon>Eukaryota</taxon>
        <taxon>Metazoa</taxon>
        <taxon>Ecdysozoa</taxon>
        <taxon>Arthropoda</taxon>
        <taxon>Chelicerata</taxon>
        <taxon>Arachnida</taxon>
        <taxon>Pseudoscorpiones</taxon>
        <taxon>Cheliferoidea</taxon>
        <taxon>Chernetidae</taxon>
        <taxon>Cordylochernes</taxon>
    </lineage>
</organism>
<dbReference type="Gene3D" id="3.90.550.10">
    <property type="entry name" value="Spore Coat Polysaccharide Biosynthesis Protein SpsA, Chain A"/>
    <property type="match status" value="1"/>
</dbReference>
<dbReference type="PANTHER" id="PTHR11183">
    <property type="entry name" value="GLYCOGENIN SUBFAMILY MEMBER"/>
    <property type="match status" value="1"/>
</dbReference>
<dbReference type="EMBL" id="CP092865">
    <property type="protein sequence ID" value="UYV65286.1"/>
    <property type="molecule type" value="Genomic_DNA"/>
</dbReference>
<gene>
    <name evidence="2" type="ORF">LAZ67_3003818</name>
</gene>
<dbReference type="InterPro" id="IPR029044">
    <property type="entry name" value="Nucleotide-diphossugar_trans"/>
</dbReference>
<feature type="compositionally biased region" description="Basic and acidic residues" evidence="1">
    <location>
        <begin position="149"/>
        <end position="158"/>
    </location>
</feature>
<accession>A0ABY6K8U8</accession>
<dbReference type="InterPro" id="IPR050587">
    <property type="entry name" value="GNT1/Glycosyltrans_8"/>
</dbReference>
<reference evidence="2 3" key="1">
    <citation type="submission" date="2022-01" db="EMBL/GenBank/DDBJ databases">
        <title>A chromosomal length assembly of Cordylochernes scorpioides.</title>
        <authorList>
            <person name="Zeh D."/>
            <person name="Zeh J."/>
        </authorList>
    </citation>
    <scope>NUCLEOTIDE SEQUENCE [LARGE SCALE GENOMIC DNA]</scope>
    <source>
        <strain evidence="2">IN4F17</strain>
        <tissue evidence="2">Whole Body</tissue>
    </source>
</reference>
<sequence>MEDAAAEMKENIPKAFHYEYLKIVLPSAELTATERVSRWQIGEQPSDMNQASCETSRITLTNKQGVNGPLSKGSVVCVSLYAVYVILQNNNMASKTKIKQPRASSKKKTSHTEQAFAEEMPFQTAKNPKKPIYLPDEEKILGYRKSKEEFVKSKKETPKTVTRSKLHQPSKEDKNSDANADSITEDIKITDKETLPGYRTPKTEFVTSKKETPKTISRPRLLQPSKEDKISEVKADTITEDIKLPDVPLLEMPTGTTQVKKTRMPSYEPKTPVSCGKHSLMKEANINFLSTDHVLCEKCSHSMFSYLSVVRGLVDGMMLEIVSKFLTKPSQCSHCVKENISRTAMDSQHFREFFQQTENNESMPIPDQNVQHRKNKEKSNSENSTKHLKKPVDNTNANIQNKITDSDINPSGNMEIEHSITTQHHENSSRKIENTTIQSKPHKENISDSIKDQNRNESQIISLETYQTEIHHGHYTENIESESHDIINRHDKDPNFLHQNSLDESMKVLLQESAQTLQDYRTNSEFLKTIINEYRTSTEDERTSVEDERTYMDDNRPEAFVTMAANDAQALGAIVLGHSLHLVKTSKQLVVVITGSGISSNLSYQLSQVYHEVVRFPSSAEKKVGLLKDPELGVTFEKLLVWSLEQFSKCVYLDPDILMTNTEVSTQVIQNCDELFEREELSAVPDIGWPDCFNTGVFVFRPSSATFDGLVGLAQSQGPLDGEYCSLLHYPQCLLNLPLNQLPSSSSFLSPLNHIKLTWLNACSTSVTGLPGIALLPKLSNWDPRYQYDLWKLVEFLLHFCHGGEQHVLNLYFQQFWSSDISKKLPFLYNLVASVCYSYTPAFKKFGRDVKIVNFSGSPKPWGLQVHPASEQLSPKADVHPSYVVFVRYWLQIFLRRCLPLAPEVTPLSLHPGLV</sequence>
<evidence type="ECO:0000313" key="3">
    <source>
        <dbReference type="Proteomes" id="UP001235939"/>
    </source>
</evidence>
<keyword evidence="3" id="KW-1185">Reference proteome</keyword>
<dbReference type="SUPFAM" id="SSF53448">
    <property type="entry name" value="Nucleotide-diphospho-sugar transferases"/>
    <property type="match status" value="2"/>
</dbReference>
<feature type="region of interest" description="Disordered" evidence="1">
    <location>
        <begin position="149"/>
        <end position="185"/>
    </location>
</feature>
<feature type="region of interest" description="Disordered" evidence="1">
    <location>
        <begin position="357"/>
        <end position="392"/>
    </location>
</feature>
<dbReference type="Proteomes" id="UP001235939">
    <property type="component" value="Chromosome 03"/>
</dbReference>
<evidence type="ECO:0000313" key="2">
    <source>
        <dbReference type="EMBL" id="UYV65286.1"/>
    </source>
</evidence>
<evidence type="ECO:0000256" key="1">
    <source>
        <dbReference type="SAM" id="MobiDB-lite"/>
    </source>
</evidence>
<protein>
    <submittedName>
        <fullName evidence="2">GYG1</fullName>
    </submittedName>
</protein>
<feature type="compositionally biased region" description="Basic residues" evidence="1">
    <location>
        <begin position="96"/>
        <end position="109"/>
    </location>
</feature>
<proteinExistence type="predicted"/>